<dbReference type="EMBL" id="JZWV01001199">
    <property type="protein sequence ID" value="KJY24583.1"/>
    <property type="molecule type" value="Genomic_DNA"/>
</dbReference>
<dbReference type="Gene3D" id="1.10.357.10">
    <property type="entry name" value="Tetracycline Repressor, domain 2"/>
    <property type="match status" value="1"/>
</dbReference>
<dbReference type="PROSITE" id="PS50977">
    <property type="entry name" value="HTH_TETR_2"/>
    <property type="match status" value="1"/>
</dbReference>
<reference evidence="4 5" key="1">
    <citation type="submission" date="2015-02" db="EMBL/GenBank/DDBJ databases">
        <authorList>
            <person name="Ju K.-S."/>
            <person name="Doroghazi J.R."/>
            <person name="Metcalf W."/>
        </authorList>
    </citation>
    <scope>NUCLEOTIDE SEQUENCE [LARGE SCALE GENOMIC DNA]</scope>
    <source>
        <strain evidence="4 5">NRRL ISP-5550</strain>
    </source>
</reference>
<dbReference type="GO" id="GO:0003700">
    <property type="term" value="F:DNA-binding transcription factor activity"/>
    <property type="evidence" value="ECO:0007669"/>
    <property type="project" value="TreeGrafter"/>
</dbReference>
<gene>
    <name evidence="4" type="ORF">VR44_34935</name>
</gene>
<dbReference type="Pfam" id="PF00440">
    <property type="entry name" value="TetR_N"/>
    <property type="match status" value="1"/>
</dbReference>
<feature type="domain" description="HTH tetR-type" evidence="3">
    <location>
        <begin position="14"/>
        <end position="74"/>
    </location>
</feature>
<dbReference type="STRING" id="68223.GCA_002028425_00548"/>
<dbReference type="InterPro" id="IPR009057">
    <property type="entry name" value="Homeodomain-like_sf"/>
</dbReference>
<proteinExistence type="predicted"/>
<dbReference type="InterPro" id="IPR001647">
    <property type="entry name" value="HTH_TetR"/>
</dbReference>
<accession>A0A0F4ISZ4</accession>
<organism evidence="4 5">
    <name type="scientific">Streptomyces katrae</name>
    <dbReference type="NCBI Taxonomy" id="68223"/>
    <lineage>
        <taxon>Bacteria</taxon>
        <taxon>Bacillati</taxon>
        <taxon>Actinomycetota</taxon>
        <taxon>Actinomycetes</taxon>
        <taxon>Kitasatosporales</taxon>
        <taxon>Streptomycetaceae</taxon>
        <taxon>Streptomyces</taxon>
    </lineage>
</organism>
<sequence length="138" mass="14664">MPYRRPPAVQARLDARRDRVLEAAVRLLSREGYAGCSVAAIAAEAGISTGSVYQSFSGKSELAAALFRTLVAREVAAVTAAADRPGTAAERVAGAVETFASRALQAPRRAFALLAEPADPAVDTERLVFRRAFRDVFA</sequence>
<dbReference type="RefSeq" id="WP_045951667.1">
    <property type="nucleotide sequence ID" value="NZ_JZWV01001199.1"/>
</dbReference>
<evidence type="ECO:0000256" key="1">
    <source>
        <dbReference type="ARBA" id="ARBA00023125"/>
    </source>
</evidence>
<dbReference type="AlphaFoldDB" id="A0A0F4ISZ4"/>
<dbReference type="Proteomes" id="UP000033551">
    <property type="component" value="Unassembled WGS sequence"/>
</dbReference>
<dbReference type="PANTHER" id="PTHR30055">
    <property type="entry name" value="HTH-TYPE TRANSCRIPTIONAL REGULATOR RUTR"/>
    <property type="match status" value="1"/>
</dbReference>
<evidence type="ECO:0000256" key="2">
    <source>
        <dbReference type="PROSITE-ProRule" id="PRU00335"/>
    </source>
</evidence>
<evidence type="ECO:0000313" key="4">
    <source>
        <dbReference type="EMBL" id="KJY24583.1"/>
    </source>
</evidence>
<feature type="DNA-binding region" description="H-T-H motif" evidence="2">
    <location>
        <begin position="37"/>
        <end position="56"/>
    </location>
</feature>
<dbReference type="eggNOG" id="COG1309">
    <property type="taxonomic scope" value="Bacteria"/>
</dbReference>
<dbReference type="InterPro" id="IPR050109">
    <property type="entry name" value="HTH-type_TetR-like_transc_reg"/>
</dbReference>
<feature type="non-terminal residue" evidence="4">
    <location>
        <position position="138"/>
    </location>
</feature>
<evidence type="ECO:0000259" key="3">
    <source>
        <dbReference type="PROSITE" id="PS50977"/>
    </source>
</evidence>
<keyword evidence="5" id="KW-1185">Reference proteome</keyword>
<dbReference type="GO" id="GO:0000976">
    <property type="term" value="F:transcription cis-regulatory region binding"/>
    <property type="evidence" value="ECO:0007669"/>
    <property type="project" value="TreeGrafter"/>
</dbReference>
<evidence type="ECO:0000313" key="5">
    <source>
        <dbReference type="Proteomes" id="UP000033551"/>
    </source>
</evidence>
<dbReference type="PANTHER" id="PTHR30055:SF226">
    <property type="entry name" value="HTH-TYPE TRANSCRIPTIONAL REGULATOR PKSA"/>
    <property type="match status" value="1"/>
</dbReference>
<protein>
    <submittedName>
        <fullName evidence="4">TetR family transcriptional regulator</fullName>
    </submittedName>
</protein>
<dbReference type="PRINTS" id="PR00455">
    <property type="entry name" value="HTHTETR"/>
</dbReference>
<dbReference type="OrthoDB" id="63332at2"/>
<keyword evidence="1 2" id="KW-0238">DNA-binding</keyword>
<name>A0A0F4ISZ4_9ACTN</name>
<comment type="caution">
    <text evidence="4">The sequence shown here is derived from an EMBL/GenBank/DDBJ whole genome shotgun (WGS) entry which is preliminary data.</text>
</comment>
<dbReference type="SUPFAM" id="SSF46689">
    <property type="entry name" value="Homeodomain-like"/>
    <property type="match status" value="1"/>
</dbReference>